<dbReference type="AlphaFoldDB" id="A0A328NZK3"/>
<dbReference type="GO" id="GO:0016020">
    <property type="term" value="C:membrane"/>
    <property type="evidence" value="ECO:0007669"/>
    <property type="project" value="UniProtKB-SubCell"/>
</dbReference>
<feature type="transmembrane region" description="Helical" evidence="5">
    <location>
        <begin position="182"/>
        <end position="202"/>
    </location>
</feature>
<accession>A0A328NZK3</accession>
<dbReference type="InterPro" id="IPR022764">
    <property type="entry name" value="Peptidase_S54_rhomboid_dom"/>
</dbReference>
<dbReference type="InterPro" id="IPR035952">
    <property type="entry name" value="Rhomboid-like_sf"/>
</dbReference>
<evidence type="ECO:0000313" key="7">
    <source>
        <dbReference type="EMBL" id="RAO75450.1"/>
    </source>
</evidence>
<evidence type="ECO:0000256" key="4">
    <source>
        <dbReference type="ARBA" id="ARBA00023136"/>
    </source>
</evidence>
<evidence type="ECO:0000256" key="2">
    <source>
        <dbReference type="ARBA" id="ARBA00022692"/>
    </source>
</evidence>
<feature type="transmembrane region" description="Helical" evidence="5">
    <location>
        <begin position="59"/>
        <end position="85"/>
    </location>
</feature>
<dbReference type="RefSeq" id="WP_111983924.1">
    <property type="nucleotide sequence ID" value="NZ_NFZS01000004.1"/>
</dbReference>
<feature type="transmembrane region" description="Helical" evidence="5">
    <location>
        <begin position="97"/>
        <end position="116"/>
    </location>
</feature>
<organism evidence="7 8">
    <name type="scientific">Dyella jiangningensis</name>
    <dbReference type="NCBI Taxonomy" id="1379159"/>
    <lineage>
        <taxon>Bacteria</taxon>
        <taxon>Pseudomonadati</taxon>
        <taxon>Pseudomonadota</taxon>
        <taxon>Gammaproteobacteria</taxon>
        <taxon>Lysobacterales</taxon>
        <taxon>Rhodanobacteraceae</taxon>
        <taxon>Dyella</taxon>
    </lineage>
</organism>
<keyword evidence="3 5" id="KW-1133">Transmembrane helix</keyword>
<name>A0A328NZK3_9GAMM</name>
<dbReference type="SUPFAM" id="SSF144091">
    <property type="entry name" value="Rhomboid-like"/>
    <property type="match status" value="1"/>
</dbReference>
<sequence length="216" mass="24384">MPFDLPVVTRNLLIANVAVFLLQQVMGYTLILHFALWPWGPDRVEQLPEGLISIGFRPWQLVSYAFMHGNTLHLLSNMLALFMFGGQIERVFGPRNFVVYYFVCLLMAALAQLMVVQWFTGGFYPTLGASGAIFGILLAFGMLFPHEKMMLIFLPIPISAWLFVTLYALFELVLGVTGTQSGIAHFAHLGGMLGGFLLIQYWRGKLPIKPSRQLWR</sequence>
<feature type="transmembrane region" description="Helical" evidence="5">
    <location>
        <begin position="122"/>
        <end position="144"/>
    </location>
</feature>
<keyword evidence="2 5" id="KW-0812">Transmembrane</keyword>
<dbReference type="GO" id="GO:0006508">
    <property type="term" value="P:proteolysis"/>
    <property type="evidence" value="ECO:0007669"/>
    <property type="project" value="UniProtKB-KW"/>
</dbReference>
<dbReference type="EMBL" id="NFZS01000004">
    <property type="protein sequence ID" value="RAO75450.1"/>
    <property type="molecule type" value="Genomic_DNA"/>
</dbReference>
<protein>
    <submittedName>
        <fullName evidence="7">Rhomboid family intramembrane serine protease</fullName>
    </submittedName>
</protein>
<dbReference type="PANTHER" id="PTHR43731">
    <property type="entry name" value="RHOMBOID PROTEASE"/>
    <property type="match status" value="1"/>
</dbReference>
<comment type="caution">
    <text evidence="7">The sequence shown here is derived from an EMBL/GenBank/DDBJ whole genome shotgun (WGS) entry which is preliminary data.</text>
</comment>
<reference evidence="7 8" key="1">
    <citation type="journal article" date="2018" name="Genet. Mol. Biol.">
        <title>The genome sequence of Dyella jiangningensis FCAV SCS01 from a lignocellulose-decomposing microbial consortium metagenome reveals potential for biotechnological applications.</title>
        <authorList>
            <person name="Desiderato J.G."/>
            <person name="Alvarenga D.O."/>
            <person name="Constancio M.T.L."/>
            <person name="Alves L.M.C."/>
            <person name="Varani A.M."/>
        </authorList>
    </citation>
    <scope>NUCLEOTIDE SEQUENCE [LARGE SCALE GENOMIC DNA]</scope>
    <source>
        <strain evidence="7 8">FCAV SCS01</strain>
    </source>
</reference>
<keyword evidence="7" id="KW-0645">Protease</keyword>
<keyword evidence="8" id="KW-1185">Reference proteome</keyword>
<evidence type="ECO:0000256" key="1">
    <source>
        <dbReference type="ARBA" id="ARBA00004141"/>
    </source>
</evidence>
<dbReference type="PANTHER" id="PTHR43731:SF26">
    <property type="entry name" value="RHOMBOID-LIKE PROTEIN 10, CHLOROPLASTIC"/>
    <property type="match status" value="1"/>
</dbReference>
<proteinExistence type="predicted"/>
<dbReference type="GO" id="GO:0004252">
    <property type="term" value="F:serine-type endopeptidase activity"/>
    <property type="evidence" value="ECO:0007669"/>
    <property type="project" value="InterPro"/>
</dbReference>
<dbReference type="Gene3D" id="1.20.1540.10">
    <property type="entry name" value="Rhomboid-like"/>
    <property type="match status" value="1"/>
</dbReference>
<dbReference type="Pfam" id="PF01694">
    <property type="entry name" value="Rhomboid"/>
    <property type="match status" value="1"/>
</dbReference>
<gene>
    <name evidence="7" type="ORF">CA260_15355</name>
</gene>
<evidence type="ECO:0000313" key="8">
    <source>
        <dbReference type="Proteomes" id="UP000248926"/>
    </source>
</evidence>
<evidence type="ECO:0000256" key="3">
    <source>
        <dbReference type="ARBA" id="ARBA00022989"/>
    </source>
</evidence>
<dbReference type="OrthoDB" id="9814037at2"/>
<evidence type="ECO:0000256" key="5">
    <source>
        <dbReference type="SAM" id="Phobius"/>
    </source>
</evidence>
<keyword evidence="4 5" id="KW-0472">Membrane</keyword>
<dbReference type="Proteomes" id="UP000248926">
    <property type="component" value="Unassembled WGS sequence"/>
</dbReference>
<evidence type="ECO:0000259" key="6">
    <source>
        <dbReference type="Pfam" id="PF01694"/>
    </source>
</evidence>
<feature type="domain" description="Peptidase S54 rhomboid" evidence="6">
    <location>
        <begin position="58"/>
        <end position="199"/>
    </location>
</feature>
<comment type="subcellular location">
    <subcellularLocation>
        <location evidence="1">Membrane</location>
        <topology evidence="1">Multi-pass membrane protein</topology>
    </subcellularLocation>
</comment>
<feature type="transmembrane region" description="Helical" evidence="5">
    <location>
        <begin position="151"/>
        <end position="170"/>
    </location>
</feature>
<feature type="transmembrane region" description="Helical" evidence="5">
    <location>
        <begin position="12"/>
        <end position="39"/>
    </location>
</feature>
<dbReference type="InterPro" id="IPR050925">
    <property type="entry name" value="Rhomboid_protease_S54"/>
</dbReference>
<keyword evidence="7" id="KW-0378">Hydrolase</keyword>